<dbReference type="EMBL" id="AOME01000070">
    <property type="protein sequence ID" value="EMA50699.1"/>
    <property type="molecule type" value="Genomic_DNA"/>
</dbReference>
<gene>
    <name evidence="2" type="ORF">C450_13512</name>
</gene>
<feature type="compositionally biased region" description="Basic and acidic residues" evidence="1">
    <location>
        <begin position="70"/>
        <end position="79"/>
    </location>
</feature>
<dbReference type="Proteomes" id="UP000011625">
    <property type="component" value="Unassembled WGS sequence"/>
</dbReference>
<evidence type="ECO:0000313" key="2">
    <source>
        <dbReference type="EMBL" id="EMA50699.1"/>
    </source>
</evidence>
<reference evidence="2 3" key="1">
    <citation type="journal article" date="2014" name="PLoS Genet.">
        <title>Phylogenetically driven sequencing of extremely halophilic archaea reveals strategies for static and dynamic osmo-response.</title>
        <authorList>
            <person name="Becker E.A."/>
            <person name="Seitzer P.M."/>
            <person name="Tritt A."/>
            <person name="Larsen D."/>
            <person name="Krusor M."/>
            <person name="Yao A.I."/>
            <person name="Wu D."/>
            <person name="Madern D."/>
            <person name="Eisen J.A."/>
            <person name="Darling A.E."/>
            <person name="Facciotti M.T."/>
        </authorList>
    </citation>
    <scope>NUCLEOTIDE SEQUENCE [LARGE SCALE GENOMIC DNA]</scope>
    <source>
        <strain evidence="2 3">DSM 8989</strain>
    </source>
</reference>
<evidence type="ECO:0000256" key="1">
    <source>
        <dbReference type="SAM" id="MobiDB-lite"/>
    </source>
</evidence>
<dbReference type="PATRIC" id="fig|1227456.3.peg.2734"/>
<protein>
    <recommendedName>
        <fullName evidence="4">AbrB family transcriptional regulator</fullName>
    </recommendedName>
</protein>
<organism evidence="2 3">
    <name type="scientific">Halococcus salifodinae DSM 8989</name>
    <dbReference type="NCBI Taxonomy" id="1227456"/>
    <lineage>
        <taxon>Archaea</taxon>
        <taxon>Methanobacteriati</taxon>
        <taxon>Methanobacteriota</taxon>
        <taxon>Stenosarchaea group</taxon>
        <taxon>Halobacteria</taxon>
        <taxon>Halobacteriales</taxon>
        <taxon>Halococcaceae</taxon>
        <taxon>Halococcus</taxon>
    </lineage>
</organism>
<feature type="region of interest" description="Disordered" evidence="1">
    <location>
        <begin position="59"/>
        <end position="79"/>
    </location>
</feature>
<dbReference type="SUPFAM" id="SSF89447">
    <property type="entry name" value="AbrB/MazE/MraZ-like"/>
    <property type="match status" value="1"/>
</dbReference>
<dbReference type="AlphaFoldDB" id="M0N0S4"/>
<feature type="region of interest" description="Disordered" evidence="1">
    <location>
        <begin position="1"/>
        <end position="24"/>
    </location>
</feature>
<dbReference type="STRING" id="1227456.C450_13512"/>
<accession>M0N0S4</accession>
<name>M0N0S4_9EURY</name>
<evidence type="ECO:0008006" key="4">
    <source>
        <dbReference type="Google" id="ProtNLM"/>
    </source>
</evidence>
<comment type="caution">
    <text evidence="2">The sequence shown here is derived from an EMBL/GenBank/DDBJ whole genome shotgun (WGS) entry which is preliminary data.</text>
</comment>
<dbReference type="OrthoDB" id="67352at2157"/>
<dbReference type="InterPro" id="IPR037914">
    <property type="entry name" value="SpoVT-AbrB_sf"/>
</dbReference>
<keyword evidence="3" id="KW-1185">Reference proteome</keyword>
<dbReference type="RefSeq" id="WP_005044185.1">
    <property type="nucleotide sequence ID" value="NZ_AOME01000070.1"/>
</dbReference>
<dbReference type="Gene3D" id="2.10.260.10">
    <property type="match status" value="1"/>
</dbReference>
<evidence type="ECO:0000313" key="3">
    <source>
        <dbReference type="Proteomes" id="UP000011625"/>
    </source>
</evidence>
<proteinExistence type="predicted"/>
<feature type="compositionally biased region" description="Polar residues" evidence="1">
    <location>
        <begin position="1"/>
        <end position="18"/>
    </location>
</feature>
<sequence length="79" mass="8870">MSSETFVSESRVSGNQASIPAPIRRELDIDDGDLVRWIHEEDTVRIEVVRETEGTFADFEGYEGEPTDAPAERDGWGIE</sequence>